<organism evidence="4 5">
    <name type="scientific">Mycobacterium parmense</name>
    <dbReference type="NCBI Taxonomy" id="185642"/>
    <lineage>
        <taxon>Bacteria</taxon>
        <taxon>Bacillati</taxon>
        <taxon>Actinomycetota</taxon>
        <taxon>Actinomycetes</taxon>
        <taxon>Mycobacteriales</taxon>
        <taxon>Mycobacteriaceae</taxon>
        <taxon>Mycobacterium</taxon>
        <taxon>Mycobacterium simiae complex</taxon>
    </lineage>
</organism>
<dbReference type="PANTHER" id="PTHR34846">
    <property type="entry name" value="4-CARBOXYMUCONOLACTONE DECARBOXYLASE FAMILY PROTEIN (AFU_ORTHOLOGUE AFUA_6G11590)"/>
    <property type="match status" value="1"/>
</dbReference>
<feature type="region of interest" description="Disordered" evidence="1">
    <location>
        <begin position="1"/>
        <end position="22"/>
    </location>
</feature>
<dbReference type="AlphaFoldDB" id="A0A7I7Z273"/>
<evidence type="ECO:0000256" key="1">
    <source>
        <dbReference type="SAM" id="MobiDB-lite"/>
    </source>
</evidence>
<evidence type="ECO:0000259" key="3">
    <source>
        <dbReference type="Pfam" id="PF02627"/>
    </source>
</evidence>
<dbReference type="SUPFAM" id="SSF69118">
    <property type="entry name" value="AhpD-like"/>
    <property type="match status" value="1"/>
</dbReference>
<reference evidence="4 5" key="1">
    <citation type="journal article" date="2019" name="Emerg. Microbes Infect.">
        <title>Comprehensive subspecies identification of 175 nontuberculous mycobacteria species based on 7547 genomic profiles.</title>
        <authorList>
            <person name="Matsumoto Y."/>
            <person name="Kinjo T."/>
            <person name="Motooka D."/>
            <person name="Nabeya D."/>
            <person name="Jung N."/>
            <person name="Uechi K."/>
            <person name="Horii T."/>
            <person name="Iida T."/>
            <person name="Fujita J."/>
            <person name="Nakamura S."/>
        </authorList>
    </citation>
    <scope>NUCLEOTIDE SEQUENCE [LARGE SCALE GENOMIC DNA]</scope>
    <source>
        <strain evidence="4 5">JCM 14742</strain>
    </source>
</reference>
<name>A0A7I7Z273_9MYCO</name>
<accession>A0A7I7Z273</accession>
<dbReference type="GO" id="GO:0051920">
    <property type="term" value="F:peroxiredoxin activity"/>
    <property type="evidence" value="ECO:0007669"/>
    <property type="project" value="InterPro"/>
</dbReference>
<dbReference type="Gene3D" id="1.20.1290.10">
    <property type="entry name" value="AhpD-like"/>
    <property type="match status" value="1"/>
</dbReference>
<dbReference type="InterPro" id="IPR029032">
    <property type="entry name" value="AhpD-like"/>
</dbReference>
<evidence type="ECO:0000256" key="2">
    <source>
        <dbReference type="SAM" id="Phobius"/>
    </source>
</evidence>
<dbReference type="Pfam" id="PF02627">
    <property type="entry name" value="CMD"/>
    <property type="match status" value="1"/>
</dbReference>
<keyword evidence="2" id="KW-0472">Membrane</keyword>
<gene>
    <name evidence="4" type="ORF">MPRM_50230</name>
</gene>
<dbReference type="Proteomes" id="UP000467105">
    <property type="component" value="Chromosome"/>
</dbReference>
<keyword evidence="5" id="KW-1185">Reference proteome</keyword>
<keyword evidence="2" id="KW-0812">Transmembrane</keyword>
<evidence type="ECO:0000313" key="5">
    <source>
        <dbReference type="Proteomes" id="UP000467105"/>
    </source>
</evidence>
<feature type="transmembrane region" description="Helical" evidence="2">
    <location>
        <begin position="167"/>
        <end position="186"/>
    </location>
</feature>
<dbReference type="PANTHER" id="PTHR34846:SF5">
    <property type="entry name" value="CARBOXYMUCONOLACTONE DECARBOXYLASE-LIKE DOMAIN-CONTAINING PROTEIN"/>
    <property type="match status" value="1"/>
</dbReference>
<proteinExistence type="predicted"/>
<protein>
    <submittedName>
        <fullName evidence="4">Carboxymuconolactone decarboxylase</fullName>
    </submittedName>
</protein>
<dbReference type="EMBL" id="AP022614">
    <property type="protein sequence ID" value="BBZ47742.1"/>
    <property type="molecule type" value="Genomic_DNA"/>
</dbReference>
<sequence length="192" mass="21523">MTESGGEDAERRPGMRLGPLPADQWDETVQRSLSVMLPPDKCNPQDAALPLATFANHPALTKAFLRFNVHLLFSSTLPPRIRELAILRIAHRRNCAYEWVHHVTLGKEAGLLDDEIDAVRRPGAGNFDAFERAVLTGVDELDEKSELSDETWAALGERLDDRQRMDYVFTVGCYALLAMAFNTFGVTPENER</sequence>
<dbReference type="InterPro" id="IPR003779">
    <property type="entry name" value="CMD-like"/>
</dbReference>
<keyword evidence="2" id="KW-1133">Transmembrane helix</keyword>
<evidence type="ECO:0000313" key="4">
    <source>
        <dbReference type="EMBL" id="BBZ47742.1"/>
    </source>
</evidence>
<feature type="domain" description="Carboxymuconolactone decarboxylase-like" evidence="3">
    <location>
        <begin position="58"/>
        <end position="123"/>
    </location>
</feature>